<dbReference type="EMBL" id="FMJE01000007">
    <property type="protein sequence ID" value="SCM83285.1"/>
    <property type="molecule type" value="Genomic_DNA"/>
</dbReference>
<dbReference type="Pfam" id="PF00015">
    <property type="entry name" value="MCPsignal"/>
    <property type="match status" value="1"/>
</dbReference>
<proteinExistence type="inferred from homology"/>
<keyword evidence="4" id="KW-1133">Transmembrane helix</keyword>
<keyword evidence="4" id="KW-0812">Transmembrane</keyword>
<dbReference type="InterPro" id="IPR004089">
    <property type="entry name" value="MCPsignal_dom"/>
</dbReference>
<dbReference type="CDD" id="cd06225">
    <property type="entry name" value="HAMP"/>
    <property type="match status" value="1"/>
</dbReference>
<name>A0A212M0E5_9FIRM</name>
<dbReference type="GO" id="GO:0006935">
    <property type="term" value="P:chemotaxis"/>
    <property type="evidence" value="ECO:0007669"/>
    <property type="project" value="InterPro"/>
</dbReference>
<dbReference type="PANTHER" id="PTHR32089">
    <property type="entry name" value="METHYL-ACCEPTING CHEMOTAXIS PROTEIN MCPB"/>
    <property type="match status" value="1"/>
</dbReference>
<accession>A0A212M0E5</accession>
<evidence type="ECO:0000259" key="5">
    <source>
        <dbReference type="PROSITE" id="PS50111"/>
    </source>
</evidence>
<feature type="transmembrane region" description="Helical" evidence="4">
    <location>
        <begin position="185"/>
        <end position="205"/>
    </location>
</feature>
<reference evidence="7" key="1">
    <citation type="submission" date="2016-08" db="EMBL/GenBank/DDBJ databases">
        <authorList>
            <person name="Seilhamer J.J."/>
        </authorList>
    </citation>
    <scope>NUCLEOTIDE SEQUENCE</scope>
    <source>
        <strain evidence="7">86</strain>
    </source>
</reference>
<evidence type="ECO:0000259" key="6">
    <source>
        <dbReference type="PROSITE" id="PS50885"/>
    </source>
</evidence>
<dbReference type="GO" id="GO:0016020">
    <property type="term" value="C:membrane"/>
    <property type="evidence" value="ECO:0007669"/>
    <property type="project" value="InterPro"/>
</dbReference>
<evidence type="ECO:0000256" key="4">
    <source>
        <dbReference type="SAM" id="Phobius"/>
    </source>
</evidence>
<dbReference type="InterPro" id="IPR003660">
    <property type="entry name" value="HAMP_dom"/>
</dbReference>
<evidence type="ECO:0000256" key="3">
    <source>
        <dbReference type="PROSITE-ProRule" id="PRU00284"/>
    </source>
</evidence>
<dbReference type="SUPFAM" id="SSF58104">
    <property type="entry name" value="Methyl-accepting chemotaxis protein (MCP) signaling domain"/>
    <property type="match status" value="1"/>
</dbReference>
<dbReference type="GO" id="GO:0007165">
    <property type="term" value="P:signal transduction"/>
    <property type="evidence" value="ECO:0007669"/>
    <property type="project" value="UniProtKB-KW"/>
</dbReference>
<keyword evidence="4" id="KW-0472">Membrane</keyword>
<dbReference type="PROSITE" id="PS50111">
    <property type="entry name" value="CHEMOTAXIS_TRANSDUC_2"/>
    <property type="match status" value="1"/>
</dbReference>
<dbReference type="Gene3D" id="1.10.287.950">
    <property type="entry name" value="Methyl-accepting chemotaxis protein"/>
    <property type="match status" value="1"/>
</dbReference>
<dbReference type="Pfam" id="PF00672">
    <property type="entry name" value="HAMP"/>
    <property type="match status" value="1"/>
</dbReference>
<dbReference type="PRINTS" id="PR00260">
    <property type="entry name" value="CHEMTRNSDUCR"/>
</dbReference>
<protein>
    <recommendedName>
        <fullName evidence="8">Methyl-accepting chemotaxis protein</fullName>
    </recommendedName>
</protein>
<evidence type="ECO:0000256" key="2">
    <source>
        <dbReference type="ARBA" id="ARBA00029447"/>
    </source>
</evidence>
<dbReference type="PROSITE" id="PS50885">
    <property type="entry name" value="HAMP"/>
    <property type="match status" value="1"/>
</dbReference>
<dbReference type="AlphaFoldDB" id="A0A212M0E5"/>
<evidence type="ECO:0000256" key="1">
    <source>
        <dbReference type="ARBA" id="ARBA00023224"/>
    </source>
</evidence>
<feature type="domain" description="Methyl-accepting transducer" evidence="5">
    <location>
        <begin position="277"/>
        <end position="513"/>
    </location>
</feature>
<dbReference type="FunFam" id="1.10.287.950:FF:000001">
    <property type="entry name" value="Methyl-accepting chemotaxis sensory transducer"/>
    <property type="match status" value="1"/>
</dbReference>
<dbReference type="SMART" id="SM00304">
    <property type="entry name" value="HAMP"/>
    <property type="match status" value="2"/>
</dbReference>
<keyword evidence="1 3" id="KW-0807">Transducer</keyword>
<evidence type="ECO:0008006" key="8">
    <source>
        <dbReference type="Google" id="ProtNLM"/>
    </source>
</evidence>
<dbReference type="PANTHER" id="PTHR32089:SF112">
    <property type="entry name" value="LYSOZYME-LIKE PROTEIN-RELATED"/>
    <property type="match status" value="1"/>
</dbReference>
<feature type="domain" description="HAMP" evidence="6">
    <location>
        <begin position="206"/>
        <end position="258"/>
    </location>
</feature>
<organism evidence="7">
    <name type="scientific">uncultured Sporomusa sp</name>
    <dbReference type="NCBI Taxonomy" id="307249"/>
    <lineage>
        <taxon>Bacteria</taxon>
        <taxon>Bacillati</taxon>
        <taxon>Bacillota</taxon>
        <taxon>Negativicutes</taxon>
        <taxon>Selenomonadales</taxon>
        <taxon>Sporomusaceae</taxon>
        <taxon>Sporomusa</taxon>
        <taxon>environmental samples</taxon>
    </lineage>
</organism>
<sequence>MNMGLKIKTIAFFLLVVLINAIGLGITGYQINQVTQELKESQENSLPMLLTTSKVAFNIATQAAEVRGFIAAGAQEMLFNYQRLSIENTKLEEDLLANAKTEEDQQLVAELKALNELFDRIAGERVIPLRQLNKEAEAIQVMEADLTPVTVALLNKTGEYINFREQHIHTAFNTMIKTIQTTQTIALALSFLSVILGILIGFLSARAITRPLTALVDTARNIADGNLQQQVQVNRQDEIGELQKAFGTMVSHLRAVVSTVQENARQVAAASSELTANAGQSAEAVNQVAAAITNVACGAEQQLNAINETTAVVEQMSAGIQQIAASANAVSASSEQTAGAALEGQKAIDTAIEQMNSIKVTVERSARVVAKLGDHSQEIGQIVATISSIAGQTNLLALNAAIEAARAGEQGRGFAVVAEEVRKLAEQSQEAAKHIAALISEIQADTNQAVVAMESGNQEVNVGTEVIGTAGRNFHEITTGIHGMSAQIREISAAVQEMAGGSGQIVSSVRTIDKISQDTSVHTQTVSAAIQQQSASMEEIAASSGFLTKMSQELQNAIQRFRL</sequence>
<dbReference type="CDD" id="cd11386">
    <property type="entry name" value="MCP_signal"/>
    <property type="match status" value="1"/>
</dbReference>
<dbReference type="Gene3D" id="1.10.8.500">
    <property type="entry name" value="HAMP domain in histidine kinase"/>
    <property type="match status" value="1"/>
</dbReference>
<dbReference type="InterPro" id="IPR004090">
    <property type="entry name" value="Chemotax_Me-accpt_rcpt"/>
</dbReference>
<gene>
    <name evidence="7" type="ORF">KL86SPO_70143</name>
</gene>
<dbReference type="RefSeq" id="WP_288185755.1">
    <property type="nucleotide sequence ID" value="NZ_LT608335.1"/>
</dbReference>
<dbReference type="SMART" id="SM00283">
    <property type="entry name" value="MA"/>
    <property type="match status" value="1"/>
</dbReference>
<dbReference type="GO" id="GO:0004888">
    <property type="term" value="F:transmembrane signaling receptor activity"/>
    <property type="evidence" value="ECO:0007669"/>
    <property type="project" value="InterPro"/>
</dbReference>
<comment type="similarity">
    <text evidence="2">Belongs to the methyl-accepting chemotaxis (MCP) protein family.</text>
</comment>
<evidence type="ECO:0000313" key="7">
    <source>
        <dbReference type="EMBL" id="SCM83285.1"/>
    </source>
</evidence>